<feature type="domain" description="CLEC16A/TT9 C-terminal" evidence="5">
    <location>
        <begin position="825"/>
        <end position="901"/>
    </location>
</feature>
<comment type="similarity">
    <text evidence="1">Belongs to the CLEC16A/gop-1 family.</text>
</comment>
<feature type="domain" description="FPL" evidence="4">
    <location>
        <begin position="47"/>
        <end position="194"/>
    </location>
</feature>
<feature type="compositionally biased region" description="Polar residues" evidence="3">
    <location>
        <begin position="725"/>
        <end position="738"/>
    </location>
</feature>
<proteinExistence type="inferred from homology"/>
<dbReference type="GO" id="GO:0016197">
    <property type="term" value="P:endosomal transport"/>
    <property type="evidence" value="ECO:0007669"/>
    <property type="project" value="TreeGrafter"/>
</dbReference>
<feature type="region of interest" description="Disordered" evidence="3">
    <location>
        <begin position="723"/>
        <end position="744"/>
    </location>
</feature>
<dbReference type="WBParaSite" id="EgrG_000053400">
    <property type="protein sequence ID" value="EgrG_000053400"/>
    <property type="gene ID" value="EgrG_000053400"/>
</dbReference>
<evidence type="ECO:0000256" key="1">
    <source>
        <dbReference type="ARBA" id="ARBA00006441"/>
    </source>
</evidence>
<name>A0A068WWY4_ECHGR</name>
<reference evidence="6 7" key="1">
    <citation type="journal article" date="2013" name="Nature">
        <title>The genomes of four tapeworm species reveal adaptations to parasitism.</title>
        <authorList>
            <person name="Tsai I.J."/>
            <person name="Zarowiecki M."/>
            <person name="Holroyd N."/>
            <person name="Garciarrubio A."/>
            <person name="Sanchez-Flores A."/>
            <person name="Brooks K.L."/>
            <person name="Tracey A."/>
            <person name="Bobes R.J."/>
            <person name="Fragoso G."/>
            <person name="Sciutto E."/>
            <person name="Aslett M."/>
            <person name="Beasley H."/>
            <person name="Bennett H.M."/>
            <person name="Cai J."/>
            <person name="Camicia F."/>
            <person name="Clark R."/>
            <person name="Cucher M."/>
            <person name="De Silva N."/>
            <person name="Day T.A."/>
            <person name="Deplazes P."/>
            <person name="Estrada K."/>
            <person name="Fernandez C."/>
            <person name="Holland P.W."/>
            <person name="Hou J."/>
            <person name="Hu S."/>
            <person name="Huckvale T."/>
            <person name="Hung S.S."/>
            <person name="Kamenetzky L."/>
            <person name="Keane J.A."/>
            <person name="Kiss F."/>
            <person name="Koziol U."/>
            <person name="Lambert O."/>
            <person name="Liu K."/>
            <person name="Luo X."/>
            <person name="Luo Y."/>
            <person name="Macchiaroli N."/>
            <person name="Nichol S."/>
            <person name="Paps J."/>
            <person name="Parkinson J."/>
            <person name="Pouchkina-Stantcheva N."/>
            <person name="Riddiford N."/>
            <person name="Rosenzvit M."/>
            <person name="Salinas G."/>
            <person name="Wasmuth J.D."/>
            <person name="Zamanian M."/>
            <person name="Zheng Y."/>
            <person name="Cai X."/>
            <person name="Soberon X."/>
            <person name="Olson P.D."/>
            <person name="Laclette J.P."/>
            <person name="Brehm K."/>
            <person name="Berriman M."/>
            <person name="Garciarrubio A."/>
            <person name="Bobes R.J."/>
            <person name="Fragoso G."/>
            <person name="Sanchez-Flores A."/>
            <person name="Estrada K."/>
            <person name="Cevallos M.A."/>
            <person name="Morett E."/>
            <person name="Gonzalez V."/>
            <person name="Portillo T."/>
            <person name="Ochoa-Leyva A."/>
            <person name="Jose M.V."/>
            <person name="Sciutto E."/>
            <person name="Landa A."/>
            <person name="Jimenez L."/>
            <person name="Valdes V."/>
            <person name="Carrero J.C."/>
            <person name="Larralde C."/>
            <person name="Morales-Montor J."/>
            <person name="Limon-Lason J."/>
            <person name="Soberon X."/>
            <person name="Laclette J.P."/>
        </authorList>
    </citation>
    <scope>NUCLEOTIDE SEQUENCE [LARGE SCALE GENOMIC DNA]</scope>
</reference>
<dbReference type="Pfam" id="PF19439">
    <property type="entry name" value="CLEC16A_C"/>
    <property type="match status" value="3"/>
</dbReference>
<dbReference type="InterPro" id="IPR039272">
    <property type="entry name" value="CLEC16A/TT9"/>
</dbReference>
<evidence type="ECO:0000256" key="3">
    <source>
        <dbReference type="SAM" id="MobiDB-lite"/>
    </source>
</evidence>
<feature type="region of interest" description="Disordered" evidence="3">
    <location>
        <begin position="504"/>
        <end position="524"/>
    </location>
</feature>
<dbReference type="Pfam" id="PF09758">
    <property type="entry name" value="FPL"/>
    <property type="match status" value="1"/>
</dbReference>
<dbReference type="PANTHER" id="PTHR21481:SF0">
    <property type="entry name" value="PROTEIN CLEC16A"/>
    <property type="match status" value="1"/>
</dbReference>
<evidence type="ECO:0000313" key="8">
    <source>
        <dbReference type="WBParaSite" id="EgrG_000053400"/>
    </source>
</evidence>
<evidence type="ECO:0000259" key="5">
    <source>
        <dbReference type="Pfam" id="PF19439"/>
    </source>
</evidence>
<dbReference type="GO" id="GO:0006914">
    <property type="term" value="P:autophagy"/>
    <property type="evidence" value="ECO:0007669"/>
    <property type="project" value="UniProtKB-KW"/>
</dbReference>
<evidence type="ECO:0000259" key="4">
    <source>
        <dbReference type="Pfam" id="PF09758"/>
    </source>
</evidence>
<dbReference type="PANTHER" id="PTHR21481">
    <property type="entry name" value="PROTEIN CLEC16A"/>
    <property type="match status" value="1"/>
</dbReference>
<dbReference type="GO" id="GO:1901096">
    <property type="term" value="P:regulation of autophagosome maturation"/>
    <property type="evidence" value="ECO:0007669"/>
    <property type="project" value="TreeGrafter"/>
</dbReference>
<dbReference type="AlphaFoldDB" id="A0A068WWY4"/>
<protein>
    <submittedName>
        <fullName evidence="6 8">Protein clec16a</fullName>
    </submittedName>
</protein>
<feature type="region of interest" description="Disordered" evidence="3">
    <location>
        <begin position="967"/>
        <end position="1008"/>
    </location>
</feature>
<dbReference type="GO" id="GO:0007034">
    <property type="term" value="P:vacuolar transport"/>
    <property type="evidence" value="ECO:0007669"/>
    <property type="project" value="TreeGrafter"/>
</dbReference>
<feature type="compositionally biased region" description="Gly residues" evidence="3">
    <location>
        <begin position="511"/>
        <end position="524"/>
    </location>
</feature>
<dbReference type="OrthoDB" id="294052at2759"/>
<keyword evidence="2" id="KW-0072">Autophagy</keyword>
<dbReference type="GO" id="GO:0005794">
    <property type="term" value="C:Golgi apparatus"/>
    <property type="evidence" value="ECO:0007669"/>
    <property type="project" value="TreeGrafter"/>
</dbReference>
<dbReference type="EMBL" id="LK028585">
    <property type="protein sequence ID" value="CDS22156.1"/>
    <property type="molecule type" value="Genomic_DNA"/>
</dbReference>
<organism evidence="6">
    <name type="scientific">Echinococcus granulosus</name>
    <name type="common">Hydatid tapeworm</name>
    <dbReference type="NCBI Taxonomy" id="6210"/>
    <lineage>
        <taxon>Eukaryota</taxon>
        <taxon>Metazoa</taxon>
        <taxon>Spiralia</taxon>
        <taxon>Lophotrochozoa</taxon>
        <taxon>Platyhelminthes</taxon>
        <taxon>Cestoda</taxon>
        <taxon>Eucestoda</taxon>
        <taxon>Cyclophyllidea</taxon>
        <taxon>Taeniidae</taxon>
        <taxon>Echinococcus</taxon>
        <taxon>Echinococcus granulosus group</taxon>
    </lineage>
</organism>
<sequence length="1067" mass="118466">MFSRSKNSSLHKPRKLHSLEYLKYLYYVLQKNCESADCNADEVVECLRLFSEIIVWGDQNDGSIMDFFWEQNALELLIRYIERQQDRSVCIQLLQTLNILFENLTNNRAIYYLLSQNHTNGIILHDFDFNDEEIIGYYIAFLKSLTFRMNEDTINFFYDEAHSSFPVYQRALRFFNHSENMVRIAVRTITLNIFKVRHVPCSLYVYAHTSVPYFSHLMEEVRKTACAINESLCLTNRLASRGHIEDLVAETGDHLHYIDDIFALGIPDLTNVLILVLLQRLLLPVYVYSLIKRHPPSCLKSQNNDKSKDASSSSRGSYLFHAVAMFLLAEVFTILHQPELIRVLTEAILIGDLTLLPSPPPLITTAGEVEDAEKRANPGTPAAEGGDVLVHLRAAHHGKRAIRCMPPGSRLQAFLKTIAACGAVNLLRGGGGEWPVSSNLDDDIARCSECIRNYLNGGRNQSSQFSNSPASHQSLSEFTTQIAVPPTGVSPPTPRQSLIQSLSSTLATQGNGSGSDGSGGGDGGSFSLTGKPFLRALFRSLEVGPGTDYDTFFALSLLIAIKQNGVATNGQASSKSSDYGLDEGTLALAQLHTPTQDLPCNSMLITKLLDIIIDAAKMGSRVRVATLNLALFLFVLVTRDASHNCQLTDNHRQQLEAAFLESRAILADLYLTEPDFADIFEYEVCRFRSQKLSPSKLLENTAFLFSHADDALKLLSNRSEENLTELHNSNDPTSSLVTPLQPRGPLEGPPYTTLPFSQLEHIQRIIAVYICLHGYLCEYIFTRETSAGEPLNEVTSPALERIPAFASFGDIPPSNKVLVPISCSIDTSEHRLFGCEVEQQNGRSEKRYLIITDVQFISIIPSHRKMGFGIVAFCGLIQDTELRCDPTDDCVLNIVVYKPGDRSGLTIRRIMTETGIASSSPLPNVFPSMNAKLRFCTSFQCSVFHRMVTHSLEKIVAAKQEKLKQLLNVSDKPTRPSGQFLLSEESSNQSRPRSPPMTTKPLRTTGSAPTTLLQKARAYSLSSTAAINSHVSDASHHSTASKTTEEMQAIAMVDLSRRANIFKTTSE</sequence>
<evidence type="ECO:0000256" key="2">
    <source>
        <dbReference type="ARBA" id="ARBA00023006"/>
    </source>
</evidence>
<evidence type="ECO:0000313" key="6">
    <source>
        <dbReference type="EMBL" id="CDS22156.1"/>
    </source>
</evidence>
<dbReference type="InterPro" id="IPR045820">
    <property type="entry name" value="CLEC16A/TT9_C"/>
</dbReference>
<dbReference type="InterPro" id="IPR019155">
    <property type="entry name" value="CLEC16A/TT9_N"/>
</dbReference>
<reference evidence="6" key="2">
    <citation type="submission" date="2014-06" db="EMBL/GenBank/DDBJ databases">
        <authorList>
            <person name="Aslett M."/>
        </authorList>
    </citation>
    <scope>NUCLEOTIDE SEQUENCE</scope>
</reference>
<dbReference type="GO" id="GO:0005770">
    <property type="term" value="C:late endosome"/>
    <property type="evidence" value="ECO:0007669"/>
    <property type="project" value="TreeGrafter"/>
</dbReference>
<dbReference type="Proteomes" id="UP000492820">
    <property type="component" value="Unassembled WGS sequence"/>
</dbReference>
<gene>
    <name evidence="6" type="ORF">EgrG_000053400</name>
</gene>
<feature type="domain" description="CLEC16A/TT9 C-terminal" evidence="5">
    <location>
        <begin position="529"/>
        <end position="692"/>
    </location>
</feature>
<accession>A0A068WWY4</accession>
<evidence type="ECO:0000313" key="7">
    <source>
        <dbReference type="Proteomes" id="UP000492820"/>
    </source>
</evidence>
<feature type="domain" description="CLEC16A/TT9 C-terminal" evidence="5">
    <location>
        <begin position="240"/>
        <end position="356"/>
    </location>
</feature>
<reference evidence="8" key="3">
    <citation type="submission" date="2020-10" db="UniProtKB">
        <authorList>
            <consortium name="WormBaseParasite"/>
        </authorList>
    </citation>
    <scope>IDENTIFICATION</scope>
</reference>